<evidence type="ECO:0000313" key="2">
    <source>
        <dbReference type="Proteomes" id="UP001159427"/>
    </source>
</evidence>
<organism evidence="1 2">
    <name type="scientific">Porites evermanni</name>
    <dbReference type="NCBI Taxonomy" id="104178"/>
    <lineage>
        <taxon>Eukaryota</taxon>
        <taxon>Metazoa</taxon>
        <taxon>Cnidaria</taxon>
        <taxon>Anthozoa</taxon>
        <taxon>Hexacorallia</taxon>
        <taxon>Scleractinia</taxon>
        <taxon>Fungiina</taxon>
        <taxon>Poritidae</taxon>
        <taxon>Porites</taxon>
    </lineage>
</organism>
<evidence type="ECO:0000313" key="1">
    <source>
        <dbReference type="EMBL" id="CAH3019074.1"/>
    </source>
</evidence>
<gene>
    <name evidence="1" type="ORF">PEVE_00001006</name>
</gene>
<protein>
    <submittedName>
        <fullName evidence="1">Uncharacterized protein</fullName>
    </submittedName>
</protein>
<dbReference type="EMBL" id="CALNXI010000105">
    <property type="protein sequence ID" value="CAH3019074.1"/>
    <property type="molecule type" value="Genomic_DNA"/>
</dbReference>
<accession>A0ABN8LPU5</accession>
<proteinExistence type="predicted"/>
<name>A0ABN8LPU5_9CNID</name>
<reference evidence="1 2" key="1">
    <citation type="submission" date="2022-05" db="EMBL/GenBank/DDBJ databases">
        <authorList>
            <consortium name="Genoscope - CEA"/>
            <person name="William W."/>
        </authorList>
    </citation>
    <scope>NUCLEOTIDE SEQUENCE [LARGE SCALE GENOMIC DNA]</scope>
</reference>
<dbReference type="Proteomes" id="UP001159427">
    <property type="component" value="Unassembled WGS sequence"/>
</dbReference>
<keyword evidence="2" id="KW-1185">Reference proteome</keyword>
<sequence>MDLQGHMGKLNKFVETTESVSTSGNMSKGEDMDACLEEVNRDSKVWQHGKMVALDWLRIFRNLGNLSKVRNWFFTMAGLQNPKEEAIESRRKYDFGDEVLAWRIKLRKERQLTDFCHLIPNIPKYLEGNCSEKLISLDGLELDKDLPNDEEILQNNRRRLLSEHFIDRKKRTEVEVQRLYVTVQERAVAEGIKNATKDEILKRIGDKLQQIFDEEAHPCKAKKDVLLVLYNDIIEELQHLEAVDEQCIVEDDEDGEPRAVGYDRNAQRTADKTLSLVIDYNNYFSLCHGVKSVTLLK</sequence>
<comment type="caution">
    <text evidence="1">The sequence shown here is derived from an EMBL/GenBank/DDBJ whole genome shotgun (WGS) entry which is preliminary data.</text>
</comment>